<dbReference type="OrthoDB" id="6195792at2"/>
<reference evidence="2 3" key="1">
    <citation type="submission" date="2016-10" db="EMBL/GenBank/DDBJ databases">
        <authorList>
            <person name="de Groot N.N."/>
        </authorList>
    </citation>
    <scope>NUCLEOTIDE SEQUENCE [LARGE SCALE GENOMIC DNA]</scope>
    <source>
        <strain evidence="2 3">BH539</strain>
    </source>
</reference>
<protein>
    <submittedName>
        <fullName evidence="2">Uncharacterized protein</fullName>
    </submittedName>
</protein>
<gene>
    <name evidence="2" type="ORF">SAMN05216571_110110</name>
</gene>
<evidence type="ECO:0000313" key="3">
    <source>
        <dbReference type="Proteomes" id="UP000198641"/>
    </source>
</evidence>
<feature type="transmembrane region" description="Helical" evidence="1">
    <location>
        <begin position="114"/>
        <end position="138"/>
    </location>
</feature>
<dbReference type="Proteomes" id="UP000198641">
    <property type="component" value="Unassembled WGS sequence"/>
</dbReference>
<keyword evidence="1" id="KW-0472">Membrane</keyword>
<keyword evidence="1" id="KW-0812">Transmembrane</keyword>
<accession>A0A1G7TIV1</accession>
<dbReference type="AlphaFoldDB" id="A0A1G7TIV1"/>
<dbReference type="RefSeq" id="WP_092526950.1">
    <property type="nucleotide sequence ID" value="NZ_FNCI01000010.1"/>
</dbReference>
<feature type="transmembrane region" description="Helical" evidence="1">
    <location>
        <begin position="12"/>
        <end position="32"/>
    </location>
</feature>
<dbReference type="EMBL" id="FNCI01000010">
    <property type="protein sequence ID" value="SDG35263.1"/>
    <property type="molecule type" value="Genomic_DNA"/>
</dbReference>
<keyword evidence="1" id="KW-1133">Transmembrane helix</keyword>
<feature type="transmembrane region" description="Helical" evidence="1">
    <location>
        <begin position="78"/>
        <end position="108"/>
    </location>
</feature>
<evidence type="ECO:0000256" key="1">
    <source>
        <dbReference type="SAM" id="Phobius"/>
    </source>
</evidence>
<dbReference type="NCBIfam" id="NF038216">
    <property type="entry name" value="ABZJ_00895_fam"/>
    <property type="match status" value="1"/>
</dbReference>
<proteinExistence type="predicted"/>
<evidence type="ECO:0000313" key="2">
    <source>
        <dbReference type="EMBL" id="SDG35263.1"/>
    </source>
</evidence>
<keyword evidence="3" id="KW-1185">Reference proteome</keyword>
<name>A0A1G7TIV1_9GAMM</name>
<sequence length="152" mass="17079">MEQDVNINKYVIKFFFAYALVSVAAFAILYFLDIDANSGVSVAVLIGGAMYAAGKFLEDNKRMPSKQEKSKLVWLSLFSCWGLSIDSSIIIVLAMAGFDGLLYIYAIFKSMNFLIILGLFMFVSLLYFLILSWCYGGFAKRQLKTLQKKGKV</sequence>
<feature type="transmembrane region" description="Helical" evidence="1">
    <location>
        <begin position="38"/>
        <end position="57"/>
    </location>
</feature>
<dbReference type="InterPro" id="IPR047730">
    <property type="entry name" value="ABZJ_00895-like"/>
</dbReference>
<organism evidence="2 3">
    <name type="scientific">Onishia taeanensis</name>
    <dbReference type="NCBI Taxonomy" id="284577"/>
    <lineage>
        <taxon>Bacteria</taxon>
        <taxon>Pseudomonadati</taxon>
        <taxon>Pseudomonadota</taxon>
        <taxon>Gammaproteobacteria</taxon>
        <taxon>Oceanospirillales</taxon>
        <taxon>Halomonadaceae</taxon>
        <taxon>Onishia</taxon>
    </lineage>
</organism>